<evidence type="ECO:0000313" key="7">
    <source>
        <dbReference type="Proteomes" id="UP000253501"/>
    </source>
</evidence>
<feature type="transmembrane region" description="Helical" evidence="4">
    <location>
        <begin position="188"/>
        <end position="205"/>
    </location>
</feature>
<gene>
    <name evidence="6" type="ORF">DDK22_32740</name>
</gene>
<feature type="domain" description="Major facilitator superfamily (MFS) profile" evidence="5">
    <location>
        <begin position="14"/>
        <end position="421"/>
    </location>
</feature>
<sequence length="422" mass="43808">MAESVCIPRPGGNSLAASAASHRWKVLGVGVAANASFIAAANGLPATAVWLRSAYQIDNGGLGLLLGALGIGAALSELPWGAAADRWGDRRVLLYGLGATALILAVMALFLAPRPDRVPPLPVAMACMALLGLAGGSVNGASGRAVMRWFAEGERGLAMSIRQTAVPLGGGLGALVLPWLAVAMGFRWVYAVLAAFCFASVWLTWRWLHEPTHLAAPASARRHVHDNASPLRSLRVWRIAVAIGILCAPQFAVLSFASVFLHDAAHVGVSGIAATLCAVQLGAMAMRIWSGRHTDRRGNRRVWLRHCTLIAALMFVPLALCAAVGQGVPATLTMVAVVLAGIAVSAWHGVAYTELATQAGAERAGTALGLANTLVFAAYFAAPAAIPLLLDRGGWAGVWLLAGACAATAWPLFPRAGDRPSN</sequence>
<name>A0A367P9M5_CUPNE</name>
<protein>
    <submittedName>
        <fullName evidence="6">MFS transporter</fullName>
    </submittedName>
</protein>
<feature type="transmembrane region" description="Helical" evidence="4">
    <location>
        <begin position="394"/>
        <end position="413"/>
    </location>
</feature>
<feature type="transmembrane region" description="Helical" evidence="4">
    <location>
        <begin position="26"/>
        <end position="50"/>
    </location>
</feature>
<evidence type="ECO:0000313" key="6">
    <source>
        <dbReference type="EMBL" id="RCJ04274.1"/>
    </source>
</evidence>
<evidence type="ECO:0000256" key="4">
    <source>
        <dbReference type="SAM" id="Phobius"/>
    </source>
</evidence>
<feature type="transmembrane region" description="Helical" evidence="4">
    <location>
        <begin position="164"/>
        <end position="182"/>
    </location>
</feature>
<dbReference type="Gene3D" id="1.20.1250.20">
    <property type="entry name" value="MFS general substrate transporter like domains"/>
    <property type="match status" value="2"/>
</dbReference>
<dbReference type="InterPro" id="IPR011701">
    <property type="entry name" value="MFS"/>
</dbReference>
<feature type="transmembrane region" description="Helical" evidence="4">
    <location>
        <begin position="364"/>
        <end position="382"/>
    </location>
</feature>
<reference evidence="6 7" key="1">
    <citation type="submission" date="2018-04" db="EMBL/GenBank/DDBJ databases">
        <title>Cupriavidus necator CR12 genome sequencing and assembly.</title>
        <authorList>
            <person name="Ben Fekih I."/>
            <person name="Mazhar H.S."/>
            <person name="Bello S.K."/>
            <person name="Rensing C."/>
        </authorList>
    </citation>
    <scope>NUCLEOTIDE SEQUENCE [LARGE SCALE GENOMIC DNA]</scope>
    <source>
        <strain evidence="6 7">CR12</strain>
    </source>
</reference>
<dbReference type="RefSeq" id="WP_114135554.1">
    <property type="nucleotide sequence ID" value="NZ_CP068435.1"/>
</dbReference>
<dbReference type="Proteomes" id="UP000253501">
    <property type="component" value="Unassembled WGS sequence"/>
</dbReference>
<dbReference type="PROSITE" id="PS50850">
    <property type="entry name" value="MFS"/>
    <property type="match status" value="1"/>
</dbReference>
<evidence type="ECO:0000256" key="3">
    <source>
        <dbReference type="ARBA" id="ARBA00023136"/>
    </source>
</evidence>
<dbReference type="InterPro" id="IPR052952">
    <property type="entry name" value="MFS-Transporter"/>
</dbReference>
<dbReference type="AlphaFoldDB" id="A0A367P9M5"/>
<dbReference type="GO" id="GO:0022857">
    <property type="term" value="F:transmembrane transporter activity"/>
    <property type="evidence" value="ECO:0007669"/>
    <property type="project" value="InterPro"/>
</dbReference>
<keyword evidence="3 4" id="KW-0472">Membrane</keyword>
<keyword evidence="1 4" id="KW-0812">Transmembrane</keyword>
<feature type="transmembrane region" description="Helical" evidence="4">
    <location>
        <begin position="267"/>
        <end position="290"/>
    </location>
</feature>
<dbReference type="Pfam" id="PF07690">
    <property type="entry name" value="MFS_1"/>
    <property type="match status" value="1"/>
</dbReference>
<accession>A0A367P9M5</accession>
<feature type="transmembrane region" description="Helical" evidence="4">
    <location>
        <begin position="123"/>
        <end position="143"/>
    </location>
</feature>
<evidence type="ECO:0000256" key="2">
    <source>
        <dbReference type="ARBA" id="ARBA00022989"/>
    </source>
</evidence>
<comment type="caution">
    <text evidence="6">The sequence shown here is derived from an EMBL/GenBank/DDBJ whole genome shotgun (WGS) entry which is preliminary data.</text>
</comment>
<feature type="transmembrane region" description="Helical" evidence="4">
    <location>
        <begin position="302"/>
        <end position="325"/>
    </location>
</feature>
<organism evidence="6 7">
    <name type="scientific">Cupriavidus necator</name>
    <name type="common">Alcaligenes eutrophus</name>
    <name type="synonym">Ralstonia eutropha</name>
    <dbReference type="NCBI Taxonomy" id="106590"/>
    <lineage>
        <taxon>Bacteria</taxon>
        <taxon>Pseudomonadati</taxon>
        <taxon>Pseudomonadota</taxon>
        <taxon>Betaproteobacteria</taxon>
        <taxon>Burkholderiales</taxon>
        <taxon>Burkholderiaceae</taxon>
        <taxon>Cupriavidus</taxon>
    </lineage>
</organism>
<feature type="transmembrane region" description="Helical" evidence="4">
    <location>
        <begin position="239"/>
        <end position="261"/>
    </location>
</feature>
<dbReference type="SUPFAM" id="SSF103473">
    <property type="entry name" value="MFS general substrate transporter"/>
    <property type="match status" value="1"/>
</dbReference>
<dbReference type="InterPro" id="IPR020846">
    <property type="entry name" value="MFS_dom"/>
</dbReference>
<evidence type="ECO:0000256" key="1">
    <source>
        <dbReference type="ARBA" id="ARBA00022692"/>
    </source>
</evidence>
<dbReference type="EMBL" id="QDHA01000103">
    <property type="protein sequence ID" value="RCJ04274.1"/>
    <property type="molecule type" value="Genomic_DNA"/>
</dbReference>
<keyword evidence="2 4" id="KW-1133">Transmembrane helix</keyword>
<feature type="transmembrane region" description="Helical" evidence="4">
    <location>
        <begin position="62"/>
        <end position="80"/>
    </location>
</feature>
<feature type="transmembrane region" description="Helical" evidence="4">
    <location>
        <begin position="92"/>
        <end position="111"/>
    </location>
</feature>
<evidence type="ECO:0000259" key="5">
    <source>
        <dbReference type="PROSITE" id="PS50850"/>
    </source>
</evidence>
<dbReference type="InterPro" id="IPR036259">
    <property type="entry name" value="MFS_trans_sf"/>
</dbReference>
<feature type="transmembrane region" description="Helical" evidence="4">
    <location>
        <begin position="331"/>
        <end position="352"/>
    </location>
</feature>
<dbReference type="PANTHER" id="PTHR23527">
    <property type="entry name" value="BLL3282 PROTEIN"/>
    <property type="match status" value="1"/>
</dbReference>
<dbReference type="PANTHER" id="PTHR23527:SF1">
    <property type="entry name" value="BLL3282 PROTEIN"/>
    <property type="match status" value="1"/>
</dbReference>
<proteinExistence type="predicted"/>